<dbReference type="Pfam" id="PF00561">
    <property type="entry name" value="Abhydrolase_1"/>
    <property type="match status" value="1"/>
</dbReference>
<comment type="caution">
    <text evidence="3">The sequence shown here is derived from an EMBL/GenBank/DDBJ whole genome shotgun (WGS) entry which is preliminary data.</text>
</comment>
<gene>
    <name evidence="3" type="ORF">HFP15_32675</name>
</gene>
<name>A0ABX1JCV2_9PSEU</name>
<dbReference type="SUPFAM" id="SSF53474">
    <property type="entry name" value="alpha/beta-Hydrolases"/>
    <property type="match status" value="1"/>
</dbReference>
<dbReference type="PANTHER" id="PTHR43798:SF31">
    <property type="entry name" value="AB HYDROLASE SUPERFAMILY PROTEIN YCLE"/>
    <property type="match status" value="1"/>
</dbReference>
<keyword evidence="1 3" id="KW-0378">Hydrolase</keyword>
<keyword evidence="4" id="KW-1185">Reference proteome</keyword>
<dbReference type="PRINTS" id="PR00111">
    <property type="entry name" value="ABHYDROLASE"/>
</dbReference>
<reference evidence="3 4" key="1">
    <citation type="submission" date="2020-04" db="EMBL/GenBank/DDBJ databases">
        <title>Novel species.</title>
        <authorList>
            <person name="Teo W.F.A."/>
            <person name="Lipun K."/>
            <person name="Srisuk N."/>
            <person name="Duangmal K."/>
        </authorList>
    </citation>
    <scope>NUCLEOTIDE SEQUENCE [LARGE SCALE GENOMIC DNA]</scope>
    <source>
        <strain evidence="3 4">K13G38</strain>
    </source>
</reference>
<organism evidence="3 4">
    <name type="scientific">Amycolatopsis acididurans</name>
    <dbReference type="NCBI Taxonomy" id="2724524"/>
    <lineage>
        <taxon>Bacteria</taxon>
        <taxon>Bacillati</taxon>
        <taxon>Actinomycetota</taxon>
        <taxon>Actinomycetes</taxon>
        <taxon>Pseudonocardiales</taxon>
        <taxon>Pseudonocardiaceae</taxon>
        <taxon>Amycolatopsis</taxon>
    </lineage>
</organism>
<accession>A0ABX1JCV2</accession>
<protein>
    <submittedName>
        <fullName evidence="3">Alpha/beta hydrolase</fullName>
    </submittedName>
</protein>
<dbReference type="InterPro" id="IPR000073">
    <property type="entry name" value="AB_hydrolase_1"/>
</dbReference>
<proteinExistence type="predicted"/>
<dbReference type="InterPro" id="IPR029058">
    <property type="entry name" value="AB_hydrolase_fold"/>
</dbReference>
<dbReference type="GO" id="GO:0016787">
    <property type="term" value="F:hydrolase activity"/>
    <property type="evidence" value="ECO:0007669"/>
    <property type="project" value="UniProtKB-KW"/>
</dbReference>
<evidence type="ECO:0000313" key="4">
    <source>
        <dbReference type="Proteomes" id="UP000715441"/>
    </source>
</evidence>
<dbReference type="RefSeq" id="WP_168520685.1">
    <property type="nucleotide sequence ID" value="NZ_JAAXLS010000039.1"/>
</dbReference>
<evidence type="ECO:0000256" key="1">
    <source>
        <dbReference type="ARBA" id="ARBA00022801"/>
    </source>
</evidence>
<dbReference type="EMBL" id="JAAXLS010000039">
    <property type="protein sequence ID" value="NKQ57627.1"/>
    <property type="molecule type" value="Genomic_DNA"/>
</dbReference>
<feature type="domain" description="AB hydrolase-1" evidence="2">
    <location>
        <begin position="18"/>
        <end position="238"/>
    </location>
</feature>
<dbReference type="Gene3D" id="3.40.50.1820">
    <property type="entry name" value="alpha/beta hydrolase"/>
    <property type="match status" value="1"/>
</dbReference>
<dbReference type="InterPro" id="IPR050266">
    <property type="entry name" value="AB_hydrolase_sf"/>
</dbReference>
<dbReference type="PANTHER" id="PTHR43798">
    <property type="entry name" value="MONOACYLGLYCEROL LIPASE"/>
    <property type="match status" value="1"/>
</dbReference>
<evidence type="ECO:0000259" key="2">
    <source>
        <dbReference type="Pfam" id="PF00561"/>
    </source>
</evidence>
<evidence type="ECO:0000313" key="3">
    <source>
        <dbReference type="EMBL" id="NKQ57627.1"/>
    </source>
</evidence>
<sequence length="264" mass="27621">MTSIVDGVQVRTAGHGSPVLLLHGIGGASASFDAQLTGLAPKHRVLAWDAPGYGGSADPERPLGMAGYARLVARVLTELDAVPAHLVGVSWGGVIATRVALEHPEVVRSLVLADSTRGSGIDAERAAAMRARPNELNRLGAAEFARRRAPRLLAPGADPAVARRVEDVMAGIRLPGYASAAESMAETDHGPRLSRISVPTLVLVGEHDQVTGVAESRRLATSIPGARLEVLPGGHAANQEFPHRFCAEVAAFLSEVDETVEVAR</sequence>
<dbReference type="Proteomes" id="UP000715441">
    <property type="component" value="Unassembled WGS sequence"/>
</dbReference>